<name>A0ABU6K6U6_9RHOO</name>
<dbReference type="Proteomes" id="UP001331561">
    <property type="component" value="Unassembled WGS sequence"/>
</dbReference>
<organism evidence="3 4">
    <name type="scientific">Uliginosibacterium silvisoli</name>
    <dbReference type="NCBI Taxonomy" id="3114758"/>
    <lineage>
        <taxon>Bacteria</taxon>
        <taxon>Pseudomonadati</taxon>
        <taxon>Pseudomonadota</taxon>
        <taxon>Betaproteobacteria</taxon>
        <taxon>Rhodocyclales</taxon>
        <taxon>Zoogloeaceae</taxon>
        <taxon>Uliginosibacterium</taxon>
    </lineage>
</organism>
<reference evidence="3 4" key="1">
    <citation type="submission" date="2024-01" db="EMBL/GenBank/DDBJ databases">
        <title>Uliginosibacterium soil sp. nov.</title>
        <authorList>
            <person name="Lv Y."/>
        </authorList>
    </citation>
    <scope>NUCLEOTIDE SEQUENCE [LARGE SCALE GENOMIC DNA]</scope>
    <source>
        <strain evidence="3 4">H3</strain>
    </source>
</reference>
<feature type="domain" description="Ice-binding protein C-terminal" evidence="2">
    <location>
        <begin position="147"/>
        <end position="171"/>
    </location>
</feature>
<keyword evidence="4" id="KW-1185">Reference proteome</keyword>
<dbReference type="NCBIfam" id="NF038126">
    <property type="entry name" value="PEP_CTERM_FxDxF"/>
    <property type="match status" value="1"/>
</dbReference>
<comment type="caution">
    <text evidence="3">The sequence shown here is derived from an EMBL/GenBank/DDBJ whole genome shotgun (WGS) entry which is preliminary data.</text>
</comment>
<keyword evidence="1" id="KW-0732">Signal</keyword>
<dbReference type="Pfam" id="PF07589">
    <property type="entry name" value="PEP-CTERM"/>
    <property type="match status" value="1"/>
</dbReference>
<dbReference type="NCBIfam" id="TIGR02595">
    <property type="entry name" value="PEP_CTERM"/>
    <property type="match status" value="1"/>
</dbReference>
<evidence type="ECO:0000313" key="4">
    <source>
        <dbReference type="Proteomes" id="UP001331561"/>
    </source>
</evidence>
<dbReference type="EMBL" id="JAYXHS010000002">
    <property type="protein sequence ID" value="MEC5386758.1"/>
    <property type="molecule type" value="Genomic_DNA"/>
</dbReference>
<evidence type="ECO:0000256" key="1">
    <source>
        <dbReference type="SAM" id="SignalP"/>
    </source>
</evidence>
<feature type="chain" id="PRO_5047534840" evidence="1">
    <location>
        <begin position="22"/>
        <end position="174"/>
    </location>
</feature>
<evidence type="ECO:0000313" key="3">
    <source>
        <dbReference type="EMBL" id="MEC5386758.1"/>
    </source>
</evidence>
<proteinExistence type="predicted"/>
<feature type="signal peptide" evidence="1">
    <location>
        <begin position="1"/>
        <end position="21"/>
    </location>
</feature>
<sequence>MKFPAKLCMALALTGAMNAYAVTSLQDGSTFSKIVNVDSGFAFTHTYNFHLDFTGPAIIGASVQELKVADLLDIDWADANAFVVRDALNNVLFSAGETGPIGSFSFDSLLLSTSDFSITLAGEGIGKLDPAGTYAIALFAAPTQVTPVPEPASGAMLLGGAALLGFMARRRTQR</sequence>
<dbReference type="InterPro" id="IPR024038">
    <property type="entry name" value="MYXO-CTERM"/>
</dbReference>
<dbReference type="NCBIfam" id="TIGR03901">
    <property type="entry name" value="MYXO-CTERM"/>
    <property type="match status" value="1"/>
</dbReference>
<gene>
    <name evidence="3" type="ORF">VVD49_13570</name>
</gene>
<dbReference type="RefSeq" id="WP_327599717.1">
    <property type="nucleotide sequence ID" value="NZ_JAYXHS010000002.1"/>
</dbReference>
<protein>
    <submittedName>
        <fullName evidence="3">FxDxF family PEP-CTERM protein</fullName>
    </submittedName>
</protein>
<dbReference type="InterPro" id="IPR013424">
    <property type="entry name" value="Ice-binding_C"/>
</dbReference>
<evidence type="ECO:0000259" key="2">
    <source>
        <dbReference type="Pfam" id="PF07589"/>
    </source>
</evidence>
<accession>A0ABU6K6U6</accession>